<sequence>MSCKMVNIPSQWTLTPEDESSIFNTQITPAEVEPCLAHHHQSDGKQPWPSSSSSARPARARRASRRGSSPPSS</sequence>
<accession>A0AAD9MIL6</accession>
<organism evidence="2 3">
    <name type="scientific">Phyllachora maydis</name>
    <dbReference type="NCBI Taxonomy" id="1825666"/>
    <lineage>
        <taxon>Eukaryota</taxon>
        <taxon>Fungi</taxon>
        <taxon>Dikarya</taxon>
        <taxon>Ascomycota</taxon>
        <taxon>Pezizomycotina</taxon>
        <taxon>Sordariomycetes</taxon>
        <taxon>Sordariomycetidae</taxon>
        <taxon>Phyllachorales</taxon>
        <taxon>Phyllachoraceae</taxon>
        <taxon>Phyllachora</taxon>
    </lineage>
</organism>
<comment type="caution">
    <text evidence="2">The sequence shown here is derived from an EMBL/GenBank/DDBJ whole genome shotgun (WGS) entry which is preliminary data.</text>
</comment>
<evidence type="ECO:0000256" key="1">
    <source>
        <dbReference type="SAM" id="MobiDB-lite"/>
    </source>
</evidence>
<gene>
    <name evidence="2" type="ORF">P8C59_008581</name>
</gene>
<dbReference type="EMBL" id="JAQQPM010000008">
    <property type="protein sequence ID" value="KAK2074373.1"/>
    <property type="molecule type" value="Genomic_DNA"/>
</dbReference>
<evidence type="ECO:0000313" key="3">
    <source>
        <dbReference type="Proteomes" id="UP001217918"/>
    </source>
</evidence>
<name>A0AAD9MIL6_9PEZI</name>
<dbReference type="AlphaFoldDB" id="A0AAD9MIL6"/>
<feature type="region of interest" description="Disordered" evidence="1">
    <location>
        <begin position="31"/>
        <end position="73"/>
    </location>
</feature>
<dbReference type="Proteomes" id="UP001217918">
    <property type="component" value="Unassembled WGS sequence"/>
</dbReference>
<keyword evidence="3" id="KW-1185">Reference proteome</keyword>
<proteinExistence type="predicted"/>
<reference evidence="2" key="1">
    <citation type="journal article" date="2023" name="Mol. Plant Microbe Interact.">
        <title>Elucidating the Obligate Nature and Biological Capacity of an Invasive Fungal Corn Pathogen.</title>
        <authorList>
            <person name="MacCready J.S."/>
            <person name="Roggenkamp E.M."/>
            <person name="Gdanetz K."/>
            <person name="Chilvers M.I."/>
        </authorList>
    </citation>
    <scope>NUCLEOTIDE SEQUENCE</scope>
    <source>
        <strain evidence="2">PM02</strain>
    </source>
</reference>
<protein>
    <submittedName>
        <fullName evidence="2">Uncharacterized protein</fullName>
    </submittedName>
</protein>
<evidence type="ECO:0000313" key="2">
    <source>
        <dbReference type="EMBL" id="KAK2074373.1"/>
    </source>
</evidence>